<feature type="compositionally biased region" description="Low complexity" evidence="1">
    <location>
        <begin position="132"/>
        <end position="150"/>
    </location>
</feature>
<proteinExistence type="predicted"/>
<accession>A0A5A7R499</accession>
<evidence type="ECO:0000256" key="1">
    <source>
        <dbReference type="SAM" id="MobiDB-lite"/>
    </source>
</evidence>
<feature type="non-terminal residue" evidence="2">
    <location>
        <position position="171"/>
    </location>
</feature>
<keyword evidence="3" id="KW-1185">Reference proteome</keyword>
<evidence type="ECO:0000313" key="3">
    <source>
        <dbReference type="Proteomes" id="UP000325081"/>
    </source>
</evidence>
<dbReference type="Proteomes" id="UP000325081">
    <property type="component" value="Unassembled WGS sequence"/>
</dbReference>
<comment type="caution">
    <text evidence="2">The sequence shown here is derived from an EMBL/GenBank/DDBJ whole genome shotgun (WGS) entry which is preliminary data.</text>
</comment>
<dbReference type="EMBL" id="BKCP01010403">
    <property type="protein sequence ID" value="GER52603.1"/>
    <property type="molecule type" value="Genomic_DNA"/>
</dbReference>
<evidence type="ECO:0000313" key="2">
    <source>
        <dbReference type="EMBL" id="GER52603.1"/>
    </source>
</evidence>
<gene>
    <name evidence="2" type="ORF">STAS_30064</name>
</gene>
<protein>
    <submittedName>
        <fullName evidence="2">DNA gyrase subunit A</fullName>
    </submittedName>
</protein>
<name>A0A5A7R499_STRAF</name>
<dbReference type="OrthoDB" id="1928288at2759"/>
<organism evidence="2 3">
    <name type="scientific">Striga asiatica</name>
    <name type="common">Asiatic witchweed</name>
    <name type="synonym">Buchnera asiatica</name>
    <dbReference type="NCBI Taxonomy" id="4170"/>
    <lineage>
        <taxon>Eukaryota</taxon>
        <taxon>Viridiplantae</taxon>
        <taxon>Streptophyta</taxon>
        <taxon>Embryophyta</taxon>
        <taxon>Tracheophyta</taxon>
        <taxon>Spermatophyta</taxon>
        <taxon>Magnoliopsida</taxon>
        <taxon>eudicotyledons</taxon>
        <taxon>Gunneridae</taxon>
        <taxon>Pentapetalae</taxon>
        <taxon>asterids</taxon>
        <taxon>lamiids</taxon>
        <taxon>Lamiales</taxon>
        <taxon>Orobanchaceae</taxon>
        <taxon>Buchnereae</taxon>
        <taxon>Striga</taxon>
    </lineage>
</organism>
<feature type="region of interest" description="Disordered" evidence="1">
    <location>
        <begin position="117"/>
        <end position="154"/>
    </location>
</feature>
<sequence length="171" mass="19751">MRITLQPWLDLLNKAPQNHYFAGSSPSSIRQCYSDSRFVHELHRLYNLQKKVMQELEINGLVKKRKENLFSSSWHETSYVHISQNQNDLKATNEENDLEVELTLGIGQCTRRNRGLINETNKSNTGSCSRRMNNGDSGLSMNNSSSSSYNAYQEKNTRPHWLIRDLSSNRT</sequence>
<dbReference type="AlphaFoldDB" id="A0A5A7R499"/>
<reference evidence="3" key="1">
    <citation type="journal article" date="2019" name="Curr. Biol.">
        <title>Genome Sequence of Striga asiatica Provides Insight into the Evolution of Plant Parasitism.</title>
        <authorList>
            <person name="Yoshida S."/>
            <person name="Kim S."/>
            <person name="Wafula E.K."/>
            <person name="Tanskanen J."/>
            <person name="Kim Y.M."/>
            <person name="Honaas L."/>
            <person name="Yang Z."/>
            <person name="Spallek T."/>
            <person name="Conn C.E."/>
            <person name="Ichihashi Y."/>
            <person name="Cheong K."/>
            <person name="Cui S."/>
            <person name="Der J.P."/>
            <person name="Gundlach H."/>
            <person name="Jiao Y."/>
            <person name="Hori C."/>
            <person name="Ishida J.K."/>
            <person name="Kasahara H."/>
            <person name="Kiba T."/>
            <person name="Kim M.S."/>
            <person name="Koo N."/>
            <person name="Laohavisit A."/>
            <person name="Lee Y.H."/>
            <person name="Lumba S."/>
            <person name="McCourt P."/>
            <person name="Mortimer J.C."/>
            <person name="Mutuku J.M."/>
            <person name="Nomura T."/>
            <person name="Sasaki-Sekimoto Y."/>
            <person name="Seto Y."/>
            <person name="Wang Y."/>
            <person name="Wakatake T."/>
            <person name="Sakakibara H."/>
            <person name="Demura T."/>
            <person name="Yamaguchi S."/>
            <person name="Yoneyama K."/>
            <person name="Manabe R.I."/>
            <person name="Nelson D.C."/>
            <person name="Schulman A.H."/>
            <person name="Timko M.P."/>
            <person name="dePamphilis C.W."/>
            <person name="Choi D."/>
            <person name="Shirasu K."/>
        </authorList>
    </citation>
    <scope>NUCLEOTIDE SEQUENCE [LARGE SCALE GENOMIC DNA]</scope>
    <source>
        <strain evidence="3">cv. UVA1</strain>
    </source>
</reference>
<feature type="compositionally biased region" description="Polar residues" evidence="1">
    <location>
        <begin position="118"/>
        <end position="131"/>
    </location>
</feature>